<evidence type="ECO:0000313" key="3">
    <source>
        <dbReference type="Proteomes" id="UP000254924"/>
    </source>
</evidence>
<dbReference type="Proteomes" id="UP000254924">
    <property type="component" value="Unassembled WGS sequence"/>
</dbReference>
<dbReference type="AlphaFoldDB" id="A0A380K290"/>
<evidence type="ECO:0000256" key="1">
    <source>
        <dbReference type="SAM" id="MobiDB-lite"/>
    </source>
</evidence>
<feature type="region of interest" description="Disordered" evidence="1">
    <location>
        <begin position="16"/>
        <end position="50"/>
    </location>
</feature>
<proteinExistence type="predicted"/>
<protein>
    <submittedName>
        <fullName evidence="2">Uncharacterized protein</fullName>
    </submittedName>
</protein>
<gene>
    <name evidence="2" type="ORF">NCTC12224_00176</name>
</gene>
<dbReference type="EMBL" id="UHFN01000002">
    <property type="protein sequence ID" value="SUN58152.1"/>
    <property type="molecule type" value="Genomic_DNA"/>
</dbReference>
<keyword evidence="3" id="KW-1185">Reference proteome</keyword>
<evidence type="ECO:0000313" key="2">
    <source>
        <dbReference type="EMBL" id="SUN58152.1"/>
    </source>
</evidence>
<sequence length="118" mass="13403">MAFEIKKDKISKSLGEDISVEAPSKKQQTNDKTRDSGNYNTTTTDMRKKGYATTTKTTRLVSTVLTEAEMSFKIKQIEGKISKKMSFGMYLSDLIYQDLHNGEQLFDYTTGDPLQEIE</sequence>
<organism evidence="2 3">
    <name type="scientific">Streptococcus hyointestinalis</name>
    <dbReference type="NCBI Taxonomy" id="1337"/>
    <lineage>
        <taxon>Bacteria</taxon>
        <taxon>Bacillati</taxon>
        <taxon>Bacillota</taxon>
        <taxon>Bacilli</taxon>
        <taxon>Lactobacillales</taxon>
        <taxon>Streptococcaceae</taxon>
        <taxon>Streptococcus</taxon>
    </lineage>
</organism>
<name>A0A380K290_9STRE</name>
<accession>A0A380K290</accession>
<reference evidence="2 3" key="1">
    <citation type="submission" date="2018-06" db="EMBL/GenBank/DDBJ databases">
        <authorList>
            <consortium name="Pathogen Informatics"/>
            <person name="Doyle S."/>
        </authorList>
    </citation>
    <scope>NUCLEOTIDE SEQUENCE [LARGE SCALE GENOMIC DNA]</scope>
    <source>
        <strain evidence="2 3">NCTC12224</strain>
    </source>
</reference>